<dbReference type="GO" id="GO:0004151">
    <property type="term" value="F:dihydroorotase activity"/>
    <property type="evidence" value="ECO:0007669"/>
    <property type="project" value="UniProtKB-EC"/>
</dbReference>
<dbReference type="InterPro" id="IPR004722">
    <property type="entry name" value="DHOase"/>
</dbReference>
<evidence type="ECO:0000313" key="4">
    <source>
        <dbReference type="Proteomes" id="UP001595805"/>
    </source>
</evidence>
<keyword evidence="1" id="KW-0665">Pyrimidine biosynthesis</keyword>
<dbReference type="InterPro" id="IPR032466">
    <property type="entry name" value="Metal_Hydrolase"/>
</dbReference>
<dbReference type="Proteomes" id="UP001595805">
    <property type="component" value="Unassembled WGS sequence"/>
</dbReference>
<evidence type="ECO:0000313" key="3">
    <source>
        <dbReference type="EMBL" id="MFC3880169.1"/>
    </source>
</evidence>
<keyword evidence="3" id="KW-0378">Hydrolase</keyword>
<dbReference type="InterPro" id="IPR011059">
    <property type="entry name" value="Metal-dep_hydrolase_composite"/>
</dbReference>
<dbReference type="RefSeq" id="WP_377905323.1">
    <property type="nucleotide sequence ID" value="NZ_JBHRZS010000007.1"/>
</dbReference>
<dbReference type="SUPFAM" id="SSF51338">
    <property type="entry name" value="Composite domain of metallo-dependent hydrolases"/>
    <property type="match status" value="1"/>
</dbReference>
<proteinExistence type="predicted"/>
<comment type="caution">
    <text evidence="3">The sequence shown here is derived from an EMBL/GenBank/DDBJ whole genome shotgun (WGS) entry which is preliminary data.</text>
</comment>
<dbReference type="Pfam" id="PF12890">
    <property type="entry name" value="DHOase"/>
    <property type="match status" value="1"/>
</dbReference>
<dbReference type="InterPro" id="IPR024403">
    <property type="entry name" value="DHOase_cat"/>
</dbReference>
<dbReference type="EMBL" id="JBHRZS010000007">
    <property type="protein sequence ID" value="MFC3880169.1"/>
    <property type="molecule type" value="Genomic_DNA"/>
</dbReference>
<dbReference type="PANTHER" id="PTHR43668:SF2">
    <property type="entry name" value="ALLANTOINASE"/>
    <property type="match status" value="1"/>
</dbReference>
<dbReference type="Gene3D" id="3.20.20.140">
    <property type="entry name" value="Metal-dependent hydrolases"/>
    <property type="match status" value="1"/>
</dbReference>
<evidence type="ECO:0000256" key="1">
    <source>
        <dbReference type="ARBA" id="ARBA00022975"/>
    </source>
</evidence>
<dbReference type="PANTHER" id="PTHR43668">
    <property type="entry name" value="ALLANTOINASE"/>
    <property type="match status" value="1"/>
</dbReference>
<gene>
    <name evidence="3" type="ORF">ACFOSV_08280</name>
</gene>
<dbReference type="SUPFAM" id="SSF51556">
    <property type="entry name" value="Metallo-dependent hydrolases"/>
    <property type="match status" value="1"/>
</dbReference>
<evidence type="ECO:0000259" key="2">
    <source>
        <dbReference type="Pfam" id="PF12890"/>
    </source>
</evidence>
<dbReference type="Gene3D" id="2.30.40.10">
    <property type="entry name" value="Urease, subunit C, domain 1"/>
    <property type="match status" value="1"/>
</dbReference>
<protein>
    <submittedName>
        <fullName evidence="3">Dihydroorotase</fullName>
        <ecNumber evidence="3">3.5.2.3</ecNumber>
    </submittedName>
</protein>
<feature type="domain" description="Dihydroorotase catalytic" evidence="2">
    <location>
        <begin position="54"/>
        <end position="235"/>
    </location>
</feature>
<reference evidence="4" key="1">
    <citation type="journal article" date="2019" name="Int. J. Syst. Evol. Microbiol.">
        <title>The Global Catalogue of Microorganisms (GCM) 10K type strain sequencing project: providing services to taxonomists for standard genome sequencing and annotation.</title>
        <authorList>
            <consortium name="The Broad Institute Genomics Platform"/>
            <consortium name="The Broad Institute Genome Sequencing Center for Infectious Disease"/>
            <person name="Wu L."/>
            <person name="Ma J."/>
        </authorList>
    </citation>
    <scope>NUCLEOTIDE SEQUENCE [LARGE SCALE GENOMIC DNA]</scope>
    <source>
        <strain evidence="4">CCUG 60523</strain>
    </source>
</reference>
<accession>A0ABV8ATU6</accession>
<organism evidence="3 4">
    <name type="scientific">Algoriphagus namhaensis</name>
    <dbReference type="NCBI Taxonomy" id="915353"/>
    <lineage>
        <taxon>Bacteria</taxon>
        <taxon>Pseudomonadati</taxon>
        <taxon>Bacteroidota</taxon>
        <taxon>Cytophagia</taxon>
        <taxon>Cytophagales</taxon>
        <taxon>Cyclobacteriaceae</taxon>
        <taxon>Algoriphagus</taxon>
    </lineage>
</organism>
<dbReference type="CDD" id="cd01317">
    <property type="entry name" value="DHOase_IIa"/>
    <property type="match status" value="1"/>
</dbReference>
<dbReference type="InterPro" id="IPR050138">
    <property type="entry name" value="DHOase/Allantoinase_Hydrolase"/>
</dbReference>
<sequence length="412" mass="46622">MSTLFKNLRLIQNSKIQAPKDYLFHNENLTEVPSNWNGEYDSEVDATNLFLTEGWLDLRCGSGDPGLEYKETLESLSKALQLSGFSGGVLLPNTQPVIQSKNDVDYIHRKAQSFLPEIHIQAAVTRDTRGEDLTEILDIHYQSGVSIFGDGTETLANSDRLMKILQYLQRFNGVLFDHSYDPLLALFGKMHEGEISTHLGMKGIPNLAEDLAVHRNLEILRYTGGRMHFQTISTAKSVQLIREAKAEGLQVSCDISVYQLIFSDQDLKSFDANYKVLPPFRGAKDREALIQGIQDGTIDAIVSNHQPQDYDSKFMEFDLASFGMAGLITFLPALVHLEKELSWPLLIEKITRGPRRVILDEKDPGWTIFDPQEEWVYDRSVNLSKASNNPWFGEKLQGRVKYVVQKGQLVRL</sequence>
<name>A0ABV8ATU6_9BACT</name>
<keyword evidence="4" id="KW-1185">Reference proteome</keyword>
<dbReference type="EC" id="3.5.2.3" evidence="3"/>